<dbReference type="InterPro" id="IPR050317">
    <property type="entry name" value="Plant_Fungal_Acyltransferase"/>
</dbReference>
<gene>
    <name evidence="2" type="ORF">B0T17DRAFT_644256</name>
</gene>
<dbReference type="Pfam" id="PF02458">
    <property type="entry name" value="Transferase"/>
    <property type="match status" value="1"/>
</dbReference>
<dbReference type="EMBL" id="JAULSR010000005">
    <property type="protein sequence ID" value="KAK0618491.1"/>
    <property type="molecule type" value="Genomic_DNA"/>
</dbReference>
<dbReference type="GO" id="GO:0016747">
    <property type="term" value="F:acyltransferase activity, transferring groups other than amino-acyl groups"/>
    <property type="evidence" value="ECO:0007669"/>
    <property type="project" value="TreeGrafter"/>
</dbReference>
<dbReference type="AlphaFoldDB" id="A0AA39WN57"/>
<accession>A0AA39WN57</accession>
<evidence type="ECO:0000256" key="1">
    <source>
        <dbReference type="ARBA" id="ARBA00022679"/>
    </source>
</evidence>
<sequence length="501" mass="54146">MSKTDDDTSASAAMWKLSPFDDFMPDIDLCFILCFPCPDSQQKRAACILSRSYAQLVSDNPVLGATIQPAARSAATRPGTKVVVQAPADTNIPPPTLRIRDGRSELEQSYAELQAHDFPRRNLTTDVLMPSRDTSVPQTRCTAAAQATFIQDGCLLAFNTSHAFMDASGAARVLSAWAEYASAAAAAAAAAETPFPSISLLPSPSDTATLNPHVSTTEYHTTLKHDARAWHMLGLDYRPREASSAVLAARIVPRGPPVTRQFCIQADALARLKADCLDSTSSPLSSSWISTNDALNALIWRSVITARTATAATKDDFFEEKQTTTLMVPMSVRNILSPPITPNYLGNVVLYAIPSSTTTTLPTTPLGTTAQTIRAALSTHQDPAVLRTALRLAAGIPDVSALGLVYPTWLENDVVISSLYGLPLYRASWGGVFGGHEGDGQEQRPDAVRFPYGMFDGVCFVMPKREDGGVEVSVTMYEPDMERFLGEKEEEGFLRYAAVMD</sequence>
<evidence type="ECO:0000313" key="3">
    <source>
        <dbReference type="Proteomes" id="UP001174934"/>
    </source>
</evidence>
<name>A0AA39WN57_9PEZI</name>
<dbReference type="PANTHER" id="PTHR31642">
    <property type="entry name" value="TRICHOTHECENE 3-O-ACETYLTRANSFERASE"/>
    <property type="match status" value="1"/>
</dbReference>
<evidence type="ECO:0000313" key="2">
    <source>
        <dbReference type="EMBL" id="KAK0618491.1"/>
    </source>
</evidence>
<reference evidence="2" key="1">
    <citation type="submission" date="2023-06" db="EMBL/GenBank/DDBJ databases">
        <title>Genome-scale phylogeny and comparative genomics of the fungal order Sordariales.</title>
        <authorList>
            <consortium name="Lawrence Berkeley National Laboratory"/>
            <person name="Hensen N."/>
            <person name="Bonometti L."/>
            <person name="Westerberg I."/>
            <person name="Brannstrom I.O."/>
            <person name="Guillou S."/>
            <person name="Cros-Aarteil S."/>
            <person name="Calhoun S."/>
            <person name="Haridas S."/>
            <person name="Kuo A."/>
            <person name="Mondo S."/>
            <person name="Pangilinan J."/>
            <person name="Riley R."/>
            <person name="LaButti K."/>
            <person name="Andreopoulos B."/>
            <person name="Lipzen A."/>
            <person name="Chen C."/>
            <person name="Yanf M."/>
            <person name="Daum C."/>
            <person name="Ng V."/>
            <person name="Clum A."/>
            <person name="Steindorff A."/>
            <person name="Ohm R."/>
            <person name="Martin F."/>
            <person name="Silar P."/>
            <person name="Natvig D."/>
            <person name="Lalanne C."/>
            <person name="Gautier V."/>
            <person name="Ament-velasquez S.L."/>
            <person name="Kruys A."/>
            <person name="Hutchinson M.I."/>
            <person name="Powell A.J."/>
            <person name="Barry K."/>
            <person name="Miller A.N."/>
            <person name="Grigoriev I.V."/>
            <person name="Debuchy R."/>
            <person name="Gladieux P."/>
            <person name="Thoren M.H."/>
            <person name="Johannesson H."/>
        </authorList>
    </citation>
    <scope>NUCLEOTIDE SEQUENCE</scope>
    <source>
        <strain evidence="2">SMH3391-2</strain>
    </source>
</reference>
<dbReference type="Proteomes" id="UP001174934">
    <property type="component" value="Unassembled WGS sequence"/>
</dbReference>
<organism evidence="2 3">
    <name type="scientific">Bombardia bombarda</name>
    <dbReference type="NCBI Taxonomy" id="252184"/>
    <lineage>
        <taxon>Eukaryota</taxon>
        <taxon>Fungi</taxon>
        <taxon>Dikarya</taxon>
        <taxon>Ascomycota</taxon>
        <taxon>Pezizomycotina</taxon>
        <taxon>Sordariomycetes</taxon>
        <taxon>Sordariomycetidae</taxon>
        <taxon>Sordariales</taxon>
        <taxon>Lasiosphaeriaceae</taxon>
        <taxon>Bombardia</taxon>
    </lineage>
</organism>
<dbReference type="Gene3D" id="3.30.559.10">
    <property type="entry name" value="Chloramphenicol acetyltransferase-like domain"/>
    <property type="match status" value="2"/>
</dbReference>
<keyword evidence="3" id="KW-1185">Reference proteome</keyword>
<proteinExistence type="predicted"/>
<dbReference type="PANTHER" id="PTHR31642:SF310">
    <property type="entry name" value="FATTY ALCOHOL:CAFFEOYL-COA ACYLTRANSFERASE"/>
    <property type="match status" value="1"/>
</dbReference>
<protein>
    <submittedName>
        <fullName evidence="2">Transferase family-domain-containing protein</fullName>
    </submittedName>
</protein>
<comment type="caution">
    <text evidence="2">The sequence shown here is derived from an EMBL/GenBank/DDBJ whole genome shotgun (WGS) entry which is preliminary data.</text>
</comment>
<dbReference type="InterPro" id="IPR023213">
    <property type="entry name" value="CAT-like_dom_sf"/>
</dbReference>
<keyword evidence="1 2" id="KW-0808">Transferase</keyword>